<proteinExistence type="predicted"/>
<reference evidence="2 3" key="1">
    <citation type="journal article" date="2021" name="Nat. Commun.">
        <title>Genetic determinants of endophytism in the Arabidopsis root mycobiome.</title>
        <authorList>
            <person name="Mesny F."/>
            <person name="Miyauchi S."/>
            <person name="Thiergart T."/>
            <person name="Pickel B."/>
            <person name="Atanasova L."/>
            <person name="Karlsson M."/>
            <person name="Huettel B."/>
            <person name="Barry K.W."/>
            <person name="Haridas S."/>
            <person name="Chen C."/>
            <person name="Bauer D."/>
            <person name="Andreopoulos W."/>
            <person name="Pangilinan J."/>
            <person name="LaButti K."/>
            <person name="Riley R."/>
            <person name="Lipzen A."/>
            <person name="Clum A."/>
            <person name="Drula E."/>
            <person name="Henrissat B."/>
            <person name="Kohler A."/>
            <person name="Grigoriev I.V."/>
            <person name="Martin F.M."/>
            <person name="Hacquard S."/>
        </authorList>
    </citation>
    <scope>NUCLEOTIDE SEQUENCE [LARGE SCALE GENOMIC DNA]</scope>
    <source>
        <strain evidence="2 3">MPI-CAGE-CH-0241</strain>
    </source>
</reference>
<organism evidence="2 3">
    <name type="scientific">Thelonectria olida</name>
    <dbReference type="NCBI Taxonomy" id="1576542"/>
    <lineage>
        <taxon>Eukaryota</taxon>
        <taxon>Fungi</taxon>
        <taxon>Dikarya</taxon>
        <taxon>Ascomycota</taxon>
        <taxon>Pezizomycotina</taxon>
        <taxon>Sordariomycetes</taxon>
        <taxon>Hypocreomycetidae</taxon>
        <taxon>Hypocreales</taxon>
        <taxon>Nectriaceae</taxon>
        <taxon>Thelonectria</taxon>
    </lineage>
</organism>
<protein>
    <recommendedName>
        <fullName evidence="1">DUF3669 domain-containing protein</fullName>
    </recommendedName>
</protein>
<name>A0A9P8WF60_9HYPO</name>
<accession>A0A9P8WF60</accession>
<dbReference type="PANTHER" id="PTHR40780:SF2">
    <property type="entry name" value="DUF3669 DOMAIN-CONTAINING PROTEIN"/>
    <property type="match status" value="1"/>
</dbReference>
<keyword evidence="3" id="KW-1185">Reference proteome</keyword>
<comment type="caution">
    <text evidence="2">The sequence shown here is derived from an EMBL/GenBank/DDBJ whole genome shotgun (WGS) entry which is preliminary data.</text>
</comment>
<feature type="domain" description="DUF3669" evidence="1">
    <location>
        <begin position="161"/>
        <end position="225"/>
    </location>
</feature>
<gene>
    <name evidence="2" type="ORF">B0T10DRAFT_584195</name>
</gene>
<dbReference type="InterPro" id="IPR022137">
    <property type="entry name" value="Znf_prot_DUF3669"/>
</dbReference>
<evidence type="ECO:0000313" key="3">
    <source>
        <dbReference type="Proteomes" id="UP000777438"/>
    </source>
</evidence>
<dbReference type="AlphaFoldDB" id="A0A9P8WF60"/>
<dbReference type="Proteomes" id="UP000777438">
    <property type="component" value="Unassembled WGS sequence"/>
</dbReference>
<evidence type="ECO:0000313" key="2">
    <source>
        <dbReference type="EMBL" id="KAH6897465.1"/>
    </source>
</evidence>
<sequence>MALNINIPTMCAFLSPTSEHWKTMLPRFATKISPCKALILEKICPIPYDLRQCVTDIIDEDAFTEDIPLEDHEEAHYLIRPYFGKTSPMNNSRLDGSQCDFILRFDMMGQAGVDPDTLAFFHWVARIDAKRVDFVLGLPRLGDPRLPSFVDEDSPLGDHRLWALDFDQCQRLSMDEGAAEIAAQCLWGNRLFIPRPLSSDEEVEELWQSFQSHYLERSKAFLSEQKEDDAIKDLPELVIDIFTGFFIP</sequence>
<dbReference type="PANTHER" id="PTHR40780">
    <property type="entry name" value="DUF3669 DOMAIN-CONTAINING PROTEIN"/>
    <property type="match status" value="1"/>
</dbReference>
<dbReference type="Pfam" id="PF12417">
    <property type="entry name" value="DUF3669"/>
    <property type="match status" value="1"/>
</dbReference>
<dbReference type="EMBL" id="JAGPYM010000003">
    <property type="protein sequence ID" value="KAH6897465.1"/>
    <property type="molecule type" value="Genomic_DNA"/>
</dbReference>
<evidence type="ECO:0000259" key="1">
    <source>
        <dbReference type="Pfam" id="PF12417"/>
    </source>
</evidence>
<dbReference type="OrthoDB" id="2993351at2759"/>